<reference evidence="2" key="1">
    <citation type="submission" date="2019-02" db="EMBL/GenBank/DDBJ databases">
        <title>Isolation and identification of novel species under the genus Muribaculum.</title>
        <authorList>
            <person name="Miyake S."/>
            <person name="Ding Y."/>
            <person name="Low A."/>
            <person name="Soh M."/>
            <person name="Seedorf H."/>
        </authorList>
    </citation>
    <scope>NUCLEOTIDE SEQUENCE [LARGE SCALE GENOMIC DNA]</scope>
    <source>
        <strain evidence="2">H5</strain>
    </source>
</reference>
<proteinExistence type="predicted"/>
<keyword evidence="2" id="KW-1185">Reference proteome</keyword>
<evidence type="ECO:0000313" key="1">
    <source>
        <dbReference type="EMBL" id="QCD42745.1"/>
    </source>
</evidence>
<evidence type="ECO:0000313" key="2">
    <source>
        <dbReference type="Proteomes" id="UP000297149"/>
    </source>
</evidence>
<organism evidence="1 2">
    <name type="scientific">Duncaniella dubosii</name>
    <dbReference type="NCBI Taxonomy" id="2518971"/>
    <lineage>
        <taxon>Bacteria</taxon>
        <taxon>Pseudomonadati</taxon>
        <taxon>Bacteroidota</taxon>
        <taxon>Bacteroidia</taxon>
        <taxon>Bacteroidales</taxon>
        <taxon>Muribaculaceae</taxon>
        <taxon>Duncaniella</taxon>
    </lineage>
</organism>
<dbReference type="RefSeq" id="WP_121698816.1">
    <property type="nucleotide sequence ID" value="NZ_CAXHQF010000016.1"/>
</dbReference>
<dbReference type="KEGG" id="ddb:E7747_10915"/>
<name>A0A4P7W5M1_9BACT</name>
<protein>
    <submittedName>
        <fullName evidence="1">Uncharacterized protein</fullName>
    </submittedName>
</protein>
<gene>
    <name evidence="1" type="ORF">E7747_10915</name>
</gene>
<dbReference type="AlphaFoldDB" id="A0A4P7W5M1"/>
<dbReference type="Proteomes" id="UP000297149">
    <property type="component" value="Chromosome"/>
</dbReference>
<sequence length="166" mass="18180">MAATINNVAYSWSMIQLQTNLDGESAQNPIFVDCTAIKWDTKRKIESIYGLGGQPRKRGFGNVTYEASITLPYGTQVDLRDRSTDGTLLGLGEFNLIISWVNDVAANVTTETVTLAGCILAEGGMDANQDDTSITREFDLHPHRIYTGKVQSNANMSWSHELYGGA</sequence>
<accession>A0A4P7W5M1</accession>
<dbReference type="EMBL" id="CP039396">
    <property type="protein sequence ID" value="QCD42745.1"/>
    <property type="molecule type" value="Genomic_DNA"/>
</dbReference>